<evidence type="ECO:0000313" key="2">
    <source>
        <dbReference type="Proteomes" id="UP001497516"/>
    </source>
</evidence>
<name>A0AAV2GQL5_9ROSI</name>
<accession>A0AAV2GQL5</accession>
<dbReference type="Proteomes" id="UP001497516">
    <property type="component" value="Chromosome 9"/>
</dbReference>
<dbReference type="AlphaFoldDB" id="A0AAV2GQL5"/>
<gene>
    <name evidence="1" type="ORF">LTRI10_LOCUS51035</name>
</gene>
<reference evidence="1 2" key="1">
    <citation type="submission" date="2024-04" db="EMBL/GenBank/DDBJ databases">
        <authorList>
            <person name="Fracassetti M."/>
        </authorList>
    </citation>
    <scope>NUCLEOTIDE SEQUENCE [LARGE SCALE GENOMIC DNA]</scope>
</reference>
<protein>
    <submittedName>
        <fullName evidence="1">Uncharacterized protein</fullName>
    </submittedName>
</protein>
<evidence type="ECO:0000313" key="1">
    <source>
        <dbReference type="EMBL" id="CAL1411695.1"/>
    </source>
</evidence>
<proteinExistence type="predicted"/>
<organism evidence="1 2">
    <name type="scientific">Linum trigynum</name>
    <dbReference type="NCBI Taxonomy" id="586398"/>
    <lineage>
        <taxon>Eukaryota</taxon>
        <taxon>Viridiplantae</taxon>
        <taxon>Streptophyta</taxon>
        <taxon>Embryophyta</taxon>
        <taxon>Tracheophyta</taxon>
        <taxon>Spermatophyta</taxon>
        <taxon>Magnoliopsida</taxon>
        <taxon>eudicotyledons</taxon>
        <taxon>Gunneridae</taxon>
        <taxon>Pentapetalae</taxon>
        <taxon>rosids</taxon>
        <taxon>fabids</taxon>
        <taxon>Malpighiales</taxon>
        <taxon>Linaceae</taxon>
        <taxon>Linum</taxon>
    </lineage>
</organism>
<dbReference type="EMBL" id="OZ034822">
    <property type="protein sequence ID" value="CAL1411695.1"/>
    <property type="molecule type" value="Genomic_DNA"/>
</dbReference>
<keyword evidence="2" id="KW-1185">Reference proteome</keyword>
<sequence length="111" mass="12663">MPEIGPRSTPQIEPRPTMEIGPRLIVESYGVRHRLWVGRSGGGDEVVDGGRDDLGSPAEVMMLWTEVEMIFGGQRRRSRWPTTMVGREKAEGLRWGIDRFRVFKIERGKIV</sequence>